<protein>
    <submittedName>
        <fullName evidence="6">Peptidase_S9 domain-containing protein</fullName>
    </submittedName>
</protein>
<dbReference type="GO" id="GO:0006508">
    <property type="term" value="P:proteolysis"/>
    <property type="evidence" value="ECO:0007669"/>
    <property type="project" value="InterPro"/>
</dbReference>
<dbReference type="InterPro" id="IPR050278">
    <property type="entry name" value="Serine_Prot_S9B/DPPIV"/>
</dbReference>
<organism evidence="5 6">
    <name type="scientific">Ascaris lumbricoides</name>
    <name type="common">Giant roundworm</name>
    <dbReference type="NCBI Taxonomy" id="6252"/>
    <lineage>
        <taxon>Eukaryota</taxon>
        <taxon>Metazoa</taxon>
        <taxon>Ecdysozoa</taxon>
        <taxon>Nematoda</taxon>
        <taxon>Chromadorea</taxon>
        <taxon>Rhabditida</taxon>
        <taxon>Spirurina</taxon>
        <taxon>Ascaridomorpha</taxon>
        <taxon>Ascaridoidea</taxon>
        <taxon>Ascarididae</taxon>
        <taxon>Ascaris</taxon>
    </lineage>
</organism>
<evidence type="ECO:0000313" key="5">
    <source>
        <dbReference type="Proteomes" id="UP000036681"/>
    </source>
</evidence>
<keyword evidence="5" id="KW-1185">Reference proteome</keyword>
<feature type="domain" description="Peptidase S9 prolyl oligopeptidase catalytic" evidence="4">
    <location>
        <begin position="28"/>
        <end position="168"/>
    </location>
</feature>
<reference evidence="6" key="1">
    <citation type="submission" date="2017-02" db="UniProtKB">
        <authorList>
            <consortium name="WormBaseParasite"/>
        </authorList>
    </citation>
    <scope>IDENTIFICATION</scope>
</reference>
<accession>A0A0M3IT20</accession>
<keyword evidence="3" id="KW-0325">Glycoprotein</keyword>
<evidence type="ECO:0000259" key="4">
    <source>
        <dbReference type="Pfam" id="PF00326"/>
    </source>
</evidence>
<dbReference type="AlphaFoldDB" id="A0A0M3IT20"/>
<dbReference type="GO" id="GO:0005886">
    <property type="term" value="C:plasma membrane"/>
    <property type="evidence" value="ECO:0007669"/>
    <property type="project" value="TreeGrafter"/>
</dbReference>
<evidence type="ECO:0000313" key="6">
    <source>
        <dbReference type="WBParaSite" id="ALUE_0002189801-mRNA-1"/>
    </source>
</evidence>
<dbReference type="WBParaSite" id="ALUE_0002189801-mRNA-1">
    <property type="protein sequence ID" value="ALUE_0002189801-mRNA-1"/>
    <property type="gene ID" value="ALUE_0002189801"/>
</dbReference>
<dbReference type="GO" id="GO:0008239">
    <property type="term" value="F:dipeptidyl-peptidase activity"/>
    <property type="evidence" value="ECO:0007669"/>
    <property type="project" value="TreeGrafter"/>
</dbReference>
<proteinExistence type="predicted"/>
<dbReference type="GO" id="GO:0008236">
    <property type="term" value="F:serine-type peptidase activity"/>
    <property type="evidence" value="ECO:0007669"/>
    <property type="project" value="UniProtKB-KW"/>
</dbReference>
<dbReference type="PANTHER" id="PTHR11731">
    <property type="entry name" value="PROTEASE FAMILY S9B,C DIPEPTIDYL-PEPTIDASE IV-RELATED"/>
    <property type="match status" value="1"/>
</dbReference>
<dbReference type="Proteomes" id="UP000036681">
    <property type="component" value="Unplaced"/>
</dbReference>
<keyword evidence="1" id="KW-0378">Hydrolase</keyword>
<dbReference type="SUPFAM" id="SSF53474">
    <property type="entry name" value="alpha/beta-Hydrolases"/>
    <property type="match status" value="1"/>
</dbReference>
<dbReference type="InterPro" id="IPR029058">
    <property type="entry name" value="AB_hydrolase_fold"/>
</dbReference>
<keyword evidence="1" id="KW-0031">Aminopeptidase</keyword>
<name>A0A0M3IT20_ASCLU</name>
<evidence type="ECO:0000256" key="1">
    <source>
        <dbReference type="ARBA" id="ARBA00022438"/>
    </source>
</evidence>
<evidence type="ECO:0000256" key="2">
    <source>
        <dbReference type="ARBA" id="ARBA00022825"/>
    </source>
</evidence>
<dbReference type="PANTHER" id="PTHR11731:SF200">
    <property type="entry name" value="DIPEPTIDYL PEPTIDASE 10, ISOFORM B"/>
    <property type="match status" value="1"/>
</dbReference>
<dbReference type="Pfam" id="PF00326">
    <property type="entry name" value="Peptidase_S9"/>
    <property type="match status" value="1"/>
</dbReference>
<dbReference type="Gene3D" id="3.40.50.1820">
    <property type="entry name" value="alpha/beta hydrolase"/>
    <property type="match status" value="1"/>
</dbReference>
<sequence>LICSYGGPGSQKVTEDFTPSHLDVVLASTFKYVVIYIDGRGSGMRGWKYKAPIYGAFGTVEVDDQIETVRILAARHNFIDARHIAIWGWSYGGFVSAHVVEHDNKQMFKCAVSVAPVTNFKYYDATYTERYMGAANELAYERTDLMRNVSSFRNVRFLLVHGIADDATYTERYMGAANELAYERTDLMRNVSSFRNVRFLLVHGIADG</sequence>
<dbReference type="InterPro" id="IPR001375">
    <property type="entry name" value="Peptidase_S9_cat"/>
</dbReference>
<keyword evidence="2" id="KW-0720">Serine protease</keyword>
<evidence type="ECO:0000256" key="3">
    <source>
        <dbReference type="ARBA" id="ARBA00023180"/>
    </source>
</evidence>
<dbReference type="GO" id="GO:0004177">
    <property type="term" value="F:aminopeptidase activity"/>
    <property type="evidence" value="ECO:0007669"/>
    <property type="project" value="UniProtKB-KW"/>
</dbReference>
<keyword evidence="1" id="KW-0645">Protease</keyword>